<dbReference type="OrthoDB" id="341259at2759"/>
<reference evidence="4" key="1">
    <citation type="journal article" date="2021" name="Nat. Commun.">
        <title>Genetic determinants of endophytism in the Arabidopsis root mycobiome.</title>
        <authorList>
            <person name="Mesny F."/>
            <person name="Miyauchi S."/>
            <person name="Thiergart T."/>
            <person name="Pickel B."/>
            <person name="Atanasova L."/>
            <person name="Karlsson M."/>
            <person name="Huettel B."/>
            <person name="Barry K.W."/>
            <person name="Haridas S."/>
            <person name="Chen C."/>
            <person name="Bauer D."/>
            <person name="Andreopoulos W."/>
            <person name="Pangilinan J."/>
            <person name="LaButti K."/>
            <person name="Riley R."/>
            <person name="Lipzen A."/>
            <person name="Clum A."/>
            <person name="Drula E."/>
            <person name="Henrissat B."/>
            <person name="Kohler A."/>
            <person name="Grigoriev I.V."/>
            <person name="Martin F.M."/>
            <person name="Hacquard S."/>
        </authorList>
    </citation>
    <scope>NUCLEOTIDE SEQUENCE</scope>
    <source>
        <strain evidence="4">MPI-SDFR-AT-0120</strain>
    </source>
</reference>
<dbReference type="PROSITE" id="PS50088">
    <property type="entry name" value="ANK_REPEAT"/>
    <property type="match status" value="4"/>
</dbReference>
<evidence type="ECO:0000313" key="5">
    <source>
        <dbReference type="Proteomes" id="UP000813461"/>
    </source>
</evidence>
<keyword evidence="1" id="KW-0677">Repeat</keyword>
<feature type="repeat" description="ANK" evidence="3">
    <location>
        <begin position="904"/>
        <end position="937"/>
    </location>
</feature>
<proteinExistence type="predicted"/>
<evidence type="ECO:0000256" key="2">
    <source>
        <dbReference type="ARBA" id="ARBA00023043"/>
    </source>
</evidence>
<keyword evidence="5" id="KW-1185">Reference proteome</keyword>
<dbReference type="PROSITE" id="PS00435">
    <property type="entry name" value="PEROXIDASE_1"/>
    <property type="match status" value="1"/>
</dbReference>
<evidence type="ECO:0000256" key="3">
    <source>
        <dbReference type="PROSITE-ProRule" id="PRU00023"/>
    </source>
</evidence>
<dbReference type="PANTHER" id="PTHR24198:SF165">
    <property type="entry name" value="ANKYRIN REPEAT-CONTAINING PROTEIN-RELATED"/>
    <property type="match status" value="1"/>
</dbReference>
<dbReference type="PROSITE" id="PS50297">
    <property type="entry name" value="ANK_REP_REGION"/>
    <property type="match status" value="3"/>
</dbReference>
<sequence>MPLILEHELLQAIREEDITAVRRLLENGADPNAGLFGTENSISIALETGNEDILDLLLNYGPFCCMTEENAENRPYQIRVTRPMLVRTLAYNFAKIVATKFCLRVLATSAVGGHLEYVAFWAYHYYWIVFGSLTSGTDSLHTLRERYRSPWWYIGVLLDILIGHQLYGCIDRRVLTMIPNPLKSPSLAHDFLVVLPLRICLDGLVVIGRKTLTTMGILKPRRRTWIGDDICLALTEHWHSPAERVTRLIATSDKVKEEMVLKLLRSDMLASRPYKDSLVAAELFCTAVDRCWTQVTSFLLREGALVDHEPSEILLASRMWPWAENAVRYCLPGLDCQYLSAPFFKDRHIEWPYWRSASSFIELVRSSRFQSMASSQSHSDHTICKEMLSILQDHKADPLLTNSSGLDALSHLSRSGCSSTILQSLAVLWKEARQHLQCPDESQSRALHHLVSTNFPNLEIIQILLDAGVSPDWEDSEGRTPLFAAAYMNRNTEAMELLLKAGANPNNGGSTRYPPILRTLDDANLDKFEFLLDRGASPNAVDKEAVACRSFPAIAFSLLTVFKLLSLGAETSAIDGGATALLQIVCSAYRARGHEYKADLRYLISSHAVNLNAIDSTGISPLHHTINNNSRDFSLVLLDYSADPNIVDSNGYTALQRICSQDVPTYSIARSFDEIERIVNDPRYAGVRGQAVWRHVRRSIYRDIQRSLEQEEVFQALAEHAANLGVLDLQGRSLLMLASEKGNAVLTANILYCLGPERFDQAVYITDNIGQTAVHLAAINGNVDTLRILLWRQNIMHASQNAWRQMAVDGEDDYQARHSGVPSERFEKILKAQIDDYAGKMATVPSYLVASTVTMEHWDIQFTIGCERRRNEERMTLPNVSTSTWTLQESASTSLRGDSWHDELGRTPLHYAAERGHIEAVRLFLDHTAVDIDVKDRNGKRAVDLALENDFYNVYSAITTREAEL</sequence>
<dbReference type="PANTHER" id="PTHR24198">
    <property type="entry name" value="ANKYRIN REPEAT AND PROTEIN KINASE DOMAIN-CONTAINING PROTEIN"/>
    <property type="match status" value="1"/>
</dbReference>
<dbReference type="Gene3D" id="1.25.40.20">
    <property type="entry name" value="Ankyrin repeat-containing domain"/>
    <property type="match status" value="4"/>
</dbReference>
<dbReference type="SUPFAM" id="SSF48403">
    <property type="entry name" value="Ankyrin repeat"/>
    <property type="match status" value="2"/>
</dbReference>
<gene>
    <name evidence="4" type="ORF">FB567DRAFT_602158</name>
</gene>
<evidence type="ECO:0000256" key="1">
    <source>
        <dbReference type="ARBA" id="ARBA00022737"/>
    </source>
</evidence>
<feature type="repeat" description="ANK" evidence="3">
    <location>
        <begin position="477"/>
        <end position="510"/>
    </location>
</feature>
<feature type="repeat" description="ANK" evidence="3">
    <location>
        <begin position="769"/>
        <end position="790"/>
    </location>
</feature>
<comment type="caution">
    <text evidence="4">The sequence shown here is derived from an EMBL/GenBank/DDBJ whole genome shotgun (WGS) entry which is preliminary data.</text>
</comment>
<dbReference type="InterPro" id="IPR002110">
    <property type="entry name" value="Ankyrin_rpt"/>
</dbReference>
<keyword evidence="2 3" id="KW-0040">ANK repeat</keyword>
<organism evidence="4 5">
    <name type="scientific">Paraphoma chrysanthemicola</name>
    <dbReference type="NCBI Taxonomy" id="798071"/>
    <lineage>
        <taxon>Eukaryota</taxon>
        <taxon>Fungi</taxon>
        <taxon>Dikarya</taxon>
        <taxon>Ascomycota</taxon>
        <taxon>Pezizomycotina</taxon>
        <taxon>Dothideomycetes</taxon>
        <taxon>Pleosporomycetidae</taxon>
        <taxon>Pleosporales</taxon>
        <taxon>Pleosporineae</taxon>
        <taxon>Phaeosphaeriaceae</taxon>
        <taxon>Paraphoma</taxon>
    </lineage>
</organism>
<dbReference type="Pfam" id="PF12796">
    <property type="entry name" value="Ank_2"/>
    <property type="match status" value="3"/>
</dbReference>
<dbReference type="InterPro" id="IPR036770">
    <property type="entry name" value="Ankyrin_rpt-contain_sf"/>
</dbReference>
<protein>
    <submittedName>
        <fullName evidence="4">Ankyrin repeat-containing domain protein</fullName>
    </submittedName>
</protein>
<evidence type="ECO:0000313" key="4">
    <source>
        <dbReference type="EMBL" id="KAH7096041.1"/>
    </source>
</evidence>
<dbReference type="SMART" id="SM00248">
    <property type="entry name" value="ANK"/>
    <property type="match status" value="9"/>
</dbReference>
<dbReference type="AlphaFoldDB" id="A0A8K0RMG5"/>
<dbReference type="EMBL" id="JAGMVJ010000001">
    <property type="protein sequence ID" value="KAH7096041.1"/>
    <property type="molecule type" value="Genomic_DNA"/>
</dbReference>
<dbReference type="Proteomes" id="UP000813461">
    <property type="component" value="Unassembled WGS sequence"/>
</dbReference>
<name>A0A8K0RMG5_9PLEO</name>
<feature type="repeat" description="ANK" evidence="3">
    <location>
        <begin position="617"/>
        <end position="649"/>
    </location>
</feature>
<accession>A0A8K0RMG5</accession>
<dbReference type="InterPro" id="IPR019793">
    <property type="entry name" value="Peroxidases_heam-ligand_BS"/>
</dbReference>